<evidence type="ECO:0000313" key="2">
    <source>
        <dbReference type="Proteomes" id="UP000192840"/>
    </source>
</evidence>
<protein>
    <submittedName>
        <fullName evidence="1">Uncharacterized protein</fullName>
    </submittedName>
</protein>
<accession>A0A1W1ZLN4</accession>
<dbReference type="Proteomes" id="UP000192840">
    <property type="component" value="Unassembled WGS sequence"/>
</dbReference>
<proteinExistence type="predicted"/>
<name>A0A1W1ZLN4_9PSEU</name>
<dbReference type="AlphaFoldDB" id="A0A1W1ZLN4"/>
<keyword evidence="2" id="KW-1185">Reference proteome</keyword>
<gene>
    <name evidence="1" type="ORF">SAMN05660733_00094</name>
</gene>
<sequence length="125" mass="13144">MSIDENLTDDKQARETLSSSVILADAIAVELAICPGMYLRSAQLCALWKNLRSGLFYGPGWVVAHGVPCLRGTGRSSTGTPLNTAVPESGSTSCSSVSALMLLMLTPGSPAAVRNRVPGRSWPQP</sequence>
<dbReference type="EMBL" id="FWYC01000003">
    <property type="protein sequence ID" value="SMC49326.1"/>
    <property type="molecule type" value="Genomic_DNA"/>
</dbReference>
<evidence type="ECO:0000313" key="1">
    <source>
        <dbReference type="EMBL" id="SMC49326.1"/>
    </source>
</evidence>
<reference evidence="2" key="1">
    <citation type="submission" date="2017-04" db="EMBL/GenBank/DDBJ databases">
        <authorList>
            <person name="Varghese N."/>
            <person name="Submissions S."/>
        </authorList>
    </citation>
    <scope>NUCLEOTIDE SEQUENCE [LARGE SCALE GENOMIC DNA]</scope>
    <source>
        <strain evidence="2">DSM 44073</strain>
    </source>
</reference>
<organism evidence="1 2">
    <name type="scientific">Lentzea albidocapillata</name>
    <dbReference type="NCBI Taxonomy" id="40571"/>
    <lineage>
        <taxon>Bacteria</taxon>
        <taxon>Bacillati</taxon>
        <taxon>Actinomycetota</taxon>
        <taxon>Actinomycetes</taxon>
        <taxon>Pseudonocardiales</taxon>
        <taxon>Pseudonocardiaceae</taxon>
        <taxon>Lentzea</taxon>
    </lineage>
</organism>